<sequence>MQNTTPLQIESPSLPKGGGAITGLKGDMAAAGPDGAATLTLPLPVSDGRGYAPALTLSYHSRAGNGPFGMGWDISPPAIRLRTKHGVPAYNETDEFTGPDGEVLVPVLTSASTPEIRAGVTTLLDTALNGRYTVHAYRSRIETRFSRLEYWVSEDETDQRFWVLYSPDGQVHLLGRNAQARISNPDSPAQTATWLAESSVSLTGEQIYWQYRAEDDSGCDDAEKSAHPAAIAQRYLVAVWYGNKKAGRNLPGLAAVPVADDWLFTLVLDYGERGTELAVAPDWLAPGRGNWPCRQDRFSGWEYGFEVRNRRLCRQVLMYHAVTALAGEEKAGETPQLVARLWLDYDESPSVTILKRVRQVAYEPDGTLCALPPLAYGWQVFTPPETVQWQPREEMGKLNLLQPYQMVDLNGEGLAGILYQDSGAWWYRAPIRQPNAGENAVTWDTPRPLPAIPTLREGGLLTDLNGDGQLEWVVTAPGVHGYYDRTPEREWHHFTPLSALPVEYVHPHAQLADIIGAGLTDLVLIGPKSVRLYSGTEDGWRKAQTVMQADGVTLPVPGTDARVLVAFSDMAGSGQQHLVEVRADGVCYWPNTGHGRFSSPVNMPGFSPATELPSESFNPDRLYLADIDGSGTTDLIYACSNHLRVYRNLSGNAFAEPFSVTLPAGVHYDNTCNLQLADIQGLGVASLMLTVPHPQPRHWVCHLSENKPWLLSTMNNGMGARHALHYRSSAQFWLDEKAETVTAGKPIPASYLPFALHTLARTEVADEITGNRLVSTVRYRHGVWDGREREFRGFGFVEVSDTDTLTSRGTADHISMPAVSRSWFATGLAEVDDRLQTEYWAGDNAAFDHFTPRFTLGSGETEQAFTPDNATAFWLKRGLKGLLLRSELYGADGSSRTSIPYTVTENHLQVRLVEPEGAYPVIWPVMAESRTYMYERVSSDPQCSQQVLLSSDAYGNALRQVSISYPRRHQPTDSPYPDTLPETLFGSSFDEQQQTLRLTRQQNSWHVLFDTEKGIWLPGLADGARSDVFNHAASAVPTGGVTIPLLLESSGLLAETHAPVFAGQQRAWYLDTQNEATTAAPAFPPLPAFTETAVLDENIVALLSAHISPESLRQAGYLQTGYLFPRAGETNKTLWAIRQGYATYAAAAHFWLPQTWRDTLLTGALTVTRDKYDCVITQTEDAAGLKTGAEYDWRFLTPVRVTDANNNVQSITLDALGRIISLRISGTENGVAAGYSDTALTLPNTADGMLSLQAPLPVAQCMLYVTDSWQNGQGLPPHVVTLTTDRYDRYAEEKAAQQVRQQVIFSDGFGRILQTAVRQTAGEAWQRAENGALVTGSGGEPAIAETVFRWAISGRTEYDNKGQAIRTYQPYFLDSWKYVSDDSARQDLYADTHCYDPVGREWQVITAKGGLRRMLFTPWFVVSEDENDTLAETPASA</sequence>
<feature type="compositionally biased region" description="Polar residues" evidence="4">
    <location>
        <begin position="1"/>
        <end position="11"/>
    </location>
</feature>
<dbReference type="InterPro" id="IPR028994">
    <property type="entry name" value="Integrin_alpha_N"/>
</dbReference>
<keyword evidence="2" id="KW-0964">Secreted</keyword>
<evidence type="ECO:0000313" key="8">
    <source>
        <dbReference type="Proteomes" id="UP001271640"/>
    </source>
</evidence>
<evidence type="ECO:0000256" key="2">
    <source>
        <dbReference type="ARBA" id="ARBA00022525"/>
    </source>
</evidence>
<keyword evidence="3" id="KW-0843">Virulence</keyword>
<accession>A0ABU4SQD1</accession>
<comment type="caution">
    <text evidence="7">The sequence shown here is derived from an EMBL/GenBank/DDBJ whole genome shotgun (WGS) entry which is preliminary data.</text>
</comment>
<feature type="domain" description="Insecticide toxin TcdB middle/N-terminal" evidence="6">
    <location>
        <begin position="651"/>
        <end position="806"/>
    </location>
</feature>
<dbReference type="EMBL" id="VCDP01000092">
    <property type="protein sequence ID" value="MDX8000863.1"/>
    <property type="molecule type" value="Genomic_DNA"/>
</dbReference>
<name>A0ABU4SQD1_9GAMM</name>
<keyword evidence="8" id="KW-1185">Reference proteome</keyword>
<dbReference type="InterPro" id="IPR022044">
    <property type="entry name" value="TcdB_toxin_mid/C"/>
</dbReference>
<dbReference type="SUPFAM" id="SSF69318">
    <property type="entry name" value="Integrin alpha N-terminal domain"/>
    <property type="match status" value="1"/>
</dbReference>
<evidence type="ECO:0000256" key="4">
    <source>
        <dbReference type="SAM" id="MobiDB-lite"/>
    </source>
</evidence>
<dbReference type="RefSeq" id="WP_319927574.1">
    <property type="nucleotide sequence ID" value="NZ_VCDP01000092.1"/>
</dbReference>
<dbReference type="Pfam" id="PF03534">
    <property type="entry name" value="SpvB"/>
    <property type="match status" value="1"/>
</dbReference>
<dbReference type="Pfam" id="PF12256">
    <property type="entry name" value="TcdB_toxin_midN"/>
    <property type="match status" value="1"/>
</dbReference>
<proteinExistence type="predicted"/>
<reference evidence="8" key="1">
    <citation type="journal article" date="2024" name="Toxins">
        <title>Genome Sequence Analysis of Native Xenorhabdus Strains Isolated from Entomopathogenic Nematodes in Argentina.</title>
        <authorList>
            <person name="Palma L."/>
            <person name="Frizzo L."/>
            <person name="Kaiser S."/>
            <person name="Berry C."/>
            <person name="Caballero P."/>
            <person name="Bode H.B."/>
            <person name="Del Valle E.E."/>
        </authorList>
    </citation>
    <scope>NUCLEOTIDE SEQUENCE [LARGE SCALE GENOMIC DNA]</scope>
    <source>
        <strain evidence="8">Reich</strain>
    </source>
</reference>
<evidence type="ECO:0000256" key="3">
    <source>
        <dbReference type="ARBA" id="ARBA00023026"/>
    </source>
</evidence>
<organism evidence="7 8">
    <name type="scientific">Xenorhabdus littoralis</name>
    <dbReference type="NCBI Taxonomy" id="2582835"/>
    <lineage>
        <taxon>Bacteria</taxon>
        <taxon>Pseudomonadati</taxon>
        <taxon>Pseudomonadota</taxon>
        <taxon>Gammaproteobacteria</taxon>
        <taxon>Enterobacterales</taxon>
        <taxon>Morganellaceae</taxon>
        <taxon>Xenorhabdus</taxon>
    </lineage>
</organism>
<dbReference type="Pfam" id="PF12255">
    <property type="entry name" value="TcdB_toxin_midC"/>
    <property type="match status" value="1"/>
</dbReference>
<protein>
    <submittedName>
        <fullName evidence="7">Virulence protein</fullName>
    </submittedName>
</protein>
<dbReference type="PRINTS" id="PR01341">
    <property type="entry name" value="SALSPVBPROT"/>
</dbReference>
<dbReference type="InterPro" id="IPR022045">
    <property type="entry name" value="TcdB_toxin_mid/N"/>
</dbReference>
<feature type="domain" description="Insecticide toxin TcdB middle/C-terminal" evidence="5">
    <location>
        <begin position="874"/>
        <end position="1013"/>
    </location>
</feature>
<evidence type="ECO:0000313" key="7">
    <source>
        <dbReference type="EMBL" id="MDX8000863.1"/>
    </source>
</evidence>
<evidence type="ECO:0000256" key="1">
    <source>
        <dbReference type="ARBA" id="ARBA00004613"/>
    </source>
</evidence>
<gene>
    <name evidence="7" type="ORF">FE394_17120</name>
</gene>
<dbReference type="Proteomes" id="UP001271640">
    <property type="component" value="Unassembled WGS sequence"/>
</dbReference>
<comment type="subcellular location">
    <subcellularLocation>
        <location evidence="1">Secreted</location>
    </subcellularLocation>
</comment>
<evidence type="ECO:0000259" key="5">
    <source>
        <dbReference type="Pfam" id="PF12255"/>
    </source>
</evidence>
<dbReference type="InterPro" id="IPR003284">
    <property type="entry name" value="Sal_SpvB"/>
</dbReference>
<feature type="region of interest" description="Disordered" evidence="4">
    <location>
        <begin position="1"/>
        <end position="20"/>
    </location>
</feature>
<evidence type="ECO:0000259" key="6">
    <source>
        <dbReference type="Pfam" id="PF12256"/>
    </source>
</evidence>